<evidence type="ECO:0000256" key="1">
    <source>
        <dbReference type="ARBA" id="ARBA00007957"/>
    </source>
</evidence>
<evidence type="ECO:0000256" key="6">
    <source>
        <dbReference type="ARBA" id="ARBA00023163"/>
    </source>
</evidence>
<feature type="binding site" evidence="7">
    <location>
        <position position="80"/>
    </location>
    <ligand>
        <name>Zn(2+)</name>
        <dbReference type="ChEBI" id="CHEBI:29105"/>
    </ligand>
</feature>
<feature type="binding site" evidence="7">
    <location>
        <position position="123"/>
    </location>
    <ligand>
        <name>Zn(2+)</name>
        <dbReference type="ChEBI" id="CHEBI:29105"/>
    </ligand>
</feature>
<dbReference type="GO" id="GO:0008270">
    <property type="term" value="F:zinc ion binding"/>
    <property type="evidence" value="ECO:0007669"/>
    <property type="project" value="TreeGrafter"/>
</dbReference>
<dbReference type="AlphaFoldDB" id="A0A347ZWW2"/>
<keyword evidence="8" id="KW-0408">Iron</keyword>
<dbReference type="Gene3D" id="1.10.10.10">
    <property type="entry name" value="Winged helix-like DNA-binding domain superfamily/Winged helix DNA-binding domain"/>
    <property type="match status" value="1"/>
</dbReference>
<dbReference type="GO" id="GO:1900376">
    <property type="term" value="P:regulation of secondary metabolite biosynthetic process"/>
    <property type="evidence" value="ECO:0007669"/>
    <property type="project" value="TreeGrafter"/>
</dbReference>
<dbReference type="InterPro" id="IPR036388">
    <property type="entry name" value="WH-like_DNA-bd_sf"/>
</dbReference>
<dbReference type="CDD" id="cd07153">
    <property type="entry name" value="Fur_like"/>
    <property type="match status" value="1"/>
</dbReference>
<keyword evidence="6" id="KW-0804">Transcription</keyword>
<dbReference type="PANTHER" id="PTHR33202">
    <property type="entry name" value="ZINC UPTAKE REGULATION PROTEIN"/>
    <property type="match status" value="1"/>
</dbReference>
<reference evidence="9 10" key="1">
    <citation type="submission" date="2018-08" db="EMBL/GenBank/DDBJ databases">
        <title>Genomic Encyclopedia of Type Strains, Phase IV (KMG-IV): sequencing the most valuable type-strain genomes for metagenomic binning, comparative biology and taxonomic classification.</title>
        <authorList>
            <person name="Goeker M."/>
        </authorList>
    </citation>
    <scope>NUCLEOTIDE SEQUENCE [LARGE SCALE GENOMIC DNA]</scope>
    <source>
        <strain evidence="9 10">DSM 23923</strain>
    </source>
</reference>
<dbReference type="Pfam" id="PF01475">
    <property type="entry name" value="FUR"/>
    <property type="match status" value="1"/>
</dbReference>
<keyword evidence="7" id="KW-0479">Metal-binding</keyword>
<dbReference type="InterPro" id="IPR002481">
    <property type="entry name" value="FUR"/>
</dbReference>
<dbReference type="GO" id="GO:0045892">
    <property type="term" value="P:negative regulation of DNA-templated transcription"/>
    <property type="evidence" value="ECO:0007669"/>
    <property type="project" value="TreeGrafter"/>
</dbReference>
<dbReference type="OrthoDB" id="8659436at2"/>
<keyword evidence="3 7" id="KW-0862">Zinc</keyword>
<dbReference type="Proteomes" id="UP000256388">
    <property type="component" value="Unassembled WGS sequence"/>
</dbReference>
<dbReference type="Gene3D" id="3.30.1490.190">
    <property type="match status" value="1"/>
</dbReference>
<dbReference type="RefSeq" id="WP_116226193.1">
    <property type="nucleotide sequence ID" value="NZ_AP018437.1"/>
</dbReference>
<feature type="binding site" evidence="7">
    <location>
        <position position="83"/>
    </location>
    <ligand>
        <name>Zn(2+)</name>
        <dbReference type="ChEBI" id="CHEBI:29105"/>
    </ligand>
</feature>
<dbReference type="SUPFAM" id="SSF46785">
    <property type="entry name" value="Winged helix' DNA-binding domain"/>
    <property type="match status" value="1"/>
</dbReference>
<comment type="cofactor">
    <cofactor evidence="7">
        <name>Zn(2+)</name>
        <dbReference type="ChEBI" id="CHEBI:29105"/>
    </cofactor>
    <text evidence="7">Binds 1 zinc ion per subunit.</text>
</comment>
<dbReference type="GO" id="GO:0003700">
    <property type="term" value="F:DNA-binding transcription factor activity"/>
    <property type="evidence" value="ECO:0007669"/>
    <property type="project" value="InterPro"/>
</dbReference>
<dbReference type="EMBL" id="QUMS01000005">
    <property type="protein sequence ID" value="REG05536.1"/>
    <property type="molecule type" value="Genomic_DNA"/>
</dbReference>
<accession>A0A347ZWW2</accession>
<evidence type="ECO:0000256" key="7">
    <source>
        <dbReference type="PIRSR" id="PIRSR602481-1"/>
    </source>
</evidence>
<proteinExistence type="inferred from homology"/>
<dbReference type="PANTHER" id="PTHR33202:SF7">
    <property type="entry name" value="FERRIC UPTAKE REGULATION PROTEIN"/>
    <property type="match status" value="1"/>
</dbReference>
<evidence type="ECO:0000256" key="2">
    <source>
        <dbReference type="ARBA" id="ARBA00022491"/>
    </source>
</evidence>
<keyword evidence="4" id="KW-0805">Transcription regulation</keyword>
<name>A0A347ZWW2_9CHLR</name>
<comment type="caution">
    <text evidence="9">The sequence shown here is derived from an EMBL/GenBank/DDBJ whole genome shotgun (WGS) entry which is preliminary data.</text>
</comment>
<dbReference type="InterPro" id="IPR043135">
    <property type="entry name" value="Fur_C"/>
</dbReference>
<evidence type="ECO:0000256" key="8">
    <source>
        <dbReference type="PIRSR" id="PIRSR602481-2"/>
    </source>
</evidence>
<organism evidence="9 10">
    <name type="scientific">Pelolinea submarina</name>
    <dbReference type="NCBI Taxonomy" id="913107"/>
    <lineage>
        <taxon>Bacteria</taxon>
        <taxon>Bacillati</taxon>
        <taxon>Chloroflexota</taxon>
        <taxon>Anaerolineae</taxon>
        <taxon>Anaerolineales</taxon>
        <taxon>Anaerolineaceae</taxon>
        <taxon>Pelolinea</taxon>
    </lineage>
</organism>
<feature type="binding site" evidence="7">
    <location>
        <position position="120"/>
    </location>
    <ligand>
        <name>Zn(2+)</name>
        <dbReference type="ChEBI" id="CHEBI:29105"/>
    </ligand>
</feature>
<evidence type="ECO:0000313" key="9">
    <source>
        <dbReference type="EMBL" id="REG05536.1"/>
    </source>
</evidence>
<gene>
    <name evidence="9" type="ORF">DFR64_2940</name>
</gene>
<evidence type="ECO:0000313" key="10">
    <source>
        <dbReference type="Proteomes" id="UP000256388"/>
    </source>
</evidence>
<feature type="binding site" evidence="8">
    <location>
        <position position="95"/>
    </location>
    <ligand>
        <name>Fe cation</name>
        <dbReference type="ChEBI" id="CHEBI:24875"/>
    </ligand>
</feature>
<evidence type="ECO:0000256" key="3">
    <source>
        <dbReference type="ARBA" id="ARBA00022833"/>
    </source>
</evidence>
<protein>
    <submittedName>
        <fullName evidence="9">Fur family ferric uptake transcriptional regulator</fullName>
    </submittedName>
</protein>
<sequence length="129" mass="14660">MRASSVTNEILDILKKEHDHLTEVEIYEAVKFKFTAVNHSTVYRALRRLVDDGQVSITDIGRGAQVFELVAGEPHHHLVCQNCGKIINLKDGSVEELFDKIEDNHHFKVITKHLALFGYCQACQKKMGE</sequence>
<keyword evidence="10" id="KW-1185">Reference proteome</keyword>
<dbReference type="InterPro" id="IPR036390">
    <property type="entry name" value="WH_DNA-bd_sf"/>
</dbReference>
<evidence type="ECO:0000256" key="4">
    <source>
        <dbReference type="ARBA" id="ARBA00023015"/>
    </source>
</evidence>
<keyword evidence="2" id="KW-0678">Repressor</keyword>
<dbReference type="GO" id="GO:0000976">
    <property type="term" value="F:transcription cis-regulatory region binding"/>
    <property type="evidence" value="ECO:0007669"/>
    <property type="project" value="TreeGrafter"/>
</dbReference>
<evidence type="ECO:0000256" key="5">
    <source>
        <dbReference type="ARBA" id="ARBA00023125"/>
    </source>
</evidence>
<comment type="cofactor">
    <cofactor evidence="8">
        <name>Mn(2+)</name>
        <dbReference type="ChEBI" id="CHEBI:29035"/>
    </cofactor>
    <cofactor evidence="8">
        <name>Fe(2+)</name>
        <dbReference type="ChEBI" id="CHEBI:29033"/>
    </cofactor>
    <text evidence="8">Binds 1 Mn(2+) or Fe(2+) ion per subunit.</text>
</comment>
<keyword evidence="5" id="KW-0238">DNA-binding</keyword>
<comment type="similarity">
    <text evidence="1">Belongs to the Fur family.</text>
</comment>